<evidence type="ECO:0000313" key="2">
    <source>
        <dbReference type="EMBL" id="GKV16674.1"/>
    </source>
</evidence>
<evidence type="ECO:0000259" key="1">
    <source>
        <dbReference type="Pfam" id="PF00551"/>
    </source>
</evidence>
<dbReference type="Pfam" id="PF00551">
    <property type="entry name" value="Formyl_trans_N"/>
    <property type="match status" value="1"/>
</dbReference>
<keyword evidence="3" id="KW-1185">Reference proteome</keyword>
<organism evidence="2 3">
    <name type="scientific">Rubroshorea leprosula</name>
    <dbReference type="NCBI Taxonomy" id="152421"/>
    <lineage>
        <taxon>Eukaryota</taxon>
        <taxon>Viridiplantae</taxon>
        <taxon>Streptophyta</taxon>
        <taxon>Embryophyta</taxon>
        <taxon>Tracheophyta</taxon>
        <taxon>Spermatophyta</taxon>
        <taxon>Magnoliopsida</taxon>
        <taxon>eudicotyledons</taxon>
        <taxon>Gunneridae</taxon>
        <taxon>Pentapetalae</taxon>
        <taxon>rosids</taxon>
        <taxon>malvids</taxon>
        <taxon>Malvales</taxon>
        <taxon>Dipterocarpaceae</taxon>
        <taxon>Rubroshorea</taxon>
    </lineage>
</organism>
<dbReference type="EMBL" id="BPVZ01000046">
    <property type="protein sequence ID" value="GKV16674.1"/>
    <property type="molecule type" value="Genomic_DNA"/>
</dbReference>
<gene>
    <name evidence="2" type="ORF">SLEP1_g27286</name>
</gene>
<reference evidence="2 3" key="1">
    <citation type="journal article" date="2021" name="Commun. Biol.">
        <title>The genome of Shorea leprosula (Dipterocarpaceae) highlights the ecological relevance of drought in aseasonal tropical rainforests.</title>
        <authorList>
            <person name="Ng K.K.S."/>
            <person name="Kobayashi M.J."/>
            <person name="Fawcett J.A."/>
            <person name="Hatakeyama M."/>
            <person name="Paape T."/>
            <person name="Ng C.H."/>
            <person name="Ang C.C."/>
            <person name="Tnah L.H."/>
            <person name="Lee C.T."/>
            <person name="Nishiyama T."/>
            <person name="Sese J."/>
            <person name="O'Brien M.J."/>
            <person name="Copetti D."/>
            <person name="Mohd Noor M.I."/>
            <person name="Ong R.C."/>
            <person name="Putra M."/>
            <person name="Sireger I.Z."/>
            <person name="Indrioko S."/>
            <person name="Kosugi Y."/>
            <person name="Izuno A."/>
            <person name="Isagi Y."/>
            <person name="Lee S.L."/>
            <person name="Shimizu K.K."/>
        </authorList>
    </citation>
    <scope>NUCLEOTIDE SEQUENCE [LARGE SCALE GENOMIC DNA]</scope>
    <source>
        <strain evidence="2">214</strain>
    </source>
</reference>
<accession>A0AAV5JPR5</accession>
<dbReference type="GO" id="GO:0004479">
    <property type="term" value="F:methionyl-tRNA formyltransferase activity"/>
    <property type="evidence" value="ECO:0007669"/>
    <property type="project" value="TreeGrafter"/>
</dbReference>
<comment type="caution">
    <text evidence="2">The sequence shown here is derived from an EMBL/GenBank/DDBJ whole genome shotgun (WGS) entry which is preliminary data.</text>
</comment>
<dbReference type="AlphaFoldDB" id="A0AAV5JPR5"/>
<evidence type="ECO:0000313" key="3">
    <source>
        <dbReference type="Proteomes" id="UP001054252"/>
    </source>
</evidence>
<protein>
    <recommendedName>
        <fullName evidence="1">Formyl transferase N-terminal domain-containing protein</fullName>
    </recommendedName>
</protein>
<dbReference type="SUPFAM" id="SSF53328">
    <property type="entry name" value="Formyltransferase"/>
    <property type="match status" value="1"/>
</dbReference>
<dbReference type="GO" id="GO:0005739">
    <property type="term" value="C:mitochondrion"/>
    <property type="evidence" value="ECO:0007669"/>
    <property type="project" value="TreeGrafter"/>
</dbReference>
<feature type="domain" description="Formyl transferase N-terminal" evidence="1">
    <location>
        <begin position="151"/>
        <end position="229"/>
    </location>
</feature>
<dbReference type="Proteomes" id="UP001054252">
    <property type="component" value="Unassembled WGS sequence"/>
</dbReference>
<dbReference type="InterPro" id="IPR036477">
    <property type="entry name" value="Formyl_transf_N_sf"/>
</dbReference>
<proteinExistence type="predicted"/>
<dbReference type="PANTHER" id="PTHR11138:SF5">
    <property type="entry name" value="METHIONYL-TRNA FORMYLTRANSFERASE, MITOCHONDRIAL"/>
    <property type="match status" value="1"/>
</dbReference>
<dbReference type="Gene3D" id="3.40.50.12230">
    <property type="match status" value="1"/>
</dbReference>
<dbReference type="InterPro" id="IPR002376">
    <property type="entry name" value="Formyl_transf_N"/>
</dbReference>
<name>A0AAV5JPR5_9ROSI</name>
<dbReference type="PANTHER" id="PTHR11138">
    <property type="entry name" value="METHIONYL-TRNA FORMYLTRANSFERASE"/>
    <property type="match status" value="1"/>
</dbReference>
<sequence length="252" mass="27884">MNSSMMLRRLFCFNAASTPAASSVSTSKKKPLVFLGSPQLLSEFRHIGGLVIVSPSCLLTFKRGFRGTFFFHMNFPTWALSCGAKKMWLNVTVQVTAIVTQPPTRRDRSRKVMPSPVAQYALDRGFPSDLIFTPEHAGEFMLIILKFQCVFSGTVNIHPNLLPLYRGAAPVQRALQDGVKETGVSLALTVHALDAGPVFASERIEVDDQIKAGDLLAMLFSEGSKLLIRELPCIFDGSTREKQNLKMILKLH</sequence>